<gene>
    <name evidence="2" type="primary">ORF224</name>
</gene>
<protein>
    <submittedName>
        <fullName evidence="2">Uncharacterized protein</fullName>
    </submittedName>
</protein>
<name>A0A5J6YEP2_9POAL</name>
<sequence>MARKGNPISVRLDLNRSSDPSRFSEGDPKGGNRSKNRRGTFISVYLIGIRILLCPQRLYFCRLVWGLLLGLLFCVESATAQPTGGEIVMAPSGEPSVNQAPPSEEPSVNQAPPSEEPSVNQAPPEFHPVQLELAQRAQLQQEILLEIMKLYRNYILNSSPWMKFNTEYLTGTDITNVARLIMEQCDLELVSTAELDEFLQDIRANPKQLDDFCKELWGRGRRGR</sequence>
<dbReference type="EMBL" id="MK175054">
    <property type="protein sequence ID" value="QFO90899.1"/>
    <property type="molecule type" value="Genomic_DNA"/>
</dbReference>
<reference evidence="2" key="1">
    <citation type="submission" date="2018-11" db="EMBL/GenBank/DDBJ databases">
        <title>Complete mitochondrial genome sequencing and phylogenetic Analysis of Cynodon dactylon Cynodon transvaalensis.</title>
        <authorList>
            <person name="Huang S."/>
            <person name="Shi Y."/>
            <person name="Jiang S."/>
            <person name="Zhou X."/>
            <person name="Liang J."/>
        </authorList>
    </citation>
    <scope>NUCLEOTIDE SEQUENCE</scope>
</reference>
<geneLocation type="mitochondrion" evidence="2"/>
<organism evidence="2">
    <name type="scientific">Cynodon dactylon x Cynodon transvaalensis</name>
    <dbReference type="NCBI Taxonomy" id="1920021"/>
    <lineage>
        <taxon>Eukaryota</taxon>
        <taxon>Viridiplantae</taxon>
        <taxon>Streptophyta</taxon>
        <taxon>Embryophyta</taxon>
        <taxon>Tracheophyta</taxon>
        <taxon>Spermatophyta</taxon>
        <taxon>Magnoliopsida</taxon>
        <taxon>Liliopsida</taxon>
        <taxon>Poales</taxon>
        <taxon>Poaceae</taxon>
        <taxon>PACMAD clade</taxon>
        <taxon>Chloridoideae</taxon>
        <taxon>Cynodonteae</taxon>
        <taxon>Eleusininae</taxon>
        <taxon>Cynodon</taxon>
    </lineage>
</organism>
<feature type="region of interest" description="Disordered" evidence="1">
    <location>
        <begin position="1"/>
        <end position="35"/>
    </location>
</feature>
<proteinExistence type="predicted"/>
<accession>A0A5J6YEP2</accession>
<feature type="region of interest" description="Disordered" evidence="1">
    <location>
        <begin position="86"/>
        <end position="123"/>
    </location>
</feature>
<feature type="compositionally biased region" description="Polar residues" evidence="1">
    <location>
        <begin position="95"/>
        <end position="121"/>
    </location>
</feature>
<keyword evidence="2" id="KW-0496">Mitochondrion</keyword>
<evidence type="ECO:0000313" key="2">
    <source>
        <dbReference type="EMBL" id="QFO90899.1"/>
    </source>
</evidence>
<dbReference type="AlphaFoldDB" id="A0A5J6YEP2"/>
<evidence type="ECO:0000256" key="1">
    <source>
        <dbReference type="SAM" id="MobiDB-lite"/>
    </source>
</evidence>